<dbReference type="EMBL" id="PJQY01003377">
    <property type="protein sequence ID" value="PQM37925.1"/>
    <property type="molecule type" value="Genomic_DNA"/>
</dbReference>
<gene>
    <name evidence="2" type="ORF">Pyn_00839</name>
</gene>
<accession>A0A314UKC3</accession>
<protein>
    <submittedName>
        <fullName evidence="2">NHL repeat-containing protein 2</fullName>
    </submittedName>
</protein>
<dbReference type="InterPro" id="IPR001258">
    <property type="entry name" value="NHL_repeat"/>
</dbReference>
<dbReference type="Proteomes" id="UP000250321">
    <property type="component" value="Unassembled WGS sequence"/>
</dbReference>
<evidence type="ECO:0000256" key="1">
    <source>
        <dbReference type="ARBA" id="ARBA00022737"/>
    </source>
</evidence>
<dbReference type="Gene3D" id="2.120.10.30">
    <property type="entry name" value="TolB, C-terminal domain"/>
    <property type="match status" value="1"/>
</dbReference>
<comment type="caution">
    <text evidence="2">The sequence shown here is derived from an EMBL/GenBank/DDBJ whole genome shotgun (WGS) entry which is preliminary data.</text>
</comment>
<dbReference type="InterPro" id="IPR011042">
    <property type="entry name" value="6-blade_b-propeller_TolB-like"/>
</dbReference>
<evidence type="ECO:0000313" key="3">
    <source>
        <dbReference type="Proteomes" id="UP000250321"/>
    </source>
</evidence>
<evidence type="ECO:0000313" key="2">
    <source>
        <dbReference type="EMBL" id="PQM37925.1"/>
    </source>
</evidence>
<dbReference type="STRING" id="2094558.A0A314UKC3"/>
<proteinExistence type="predicted"/>
<dbReference type="AlphaFoldDB" id="A0A314UKC3"/>
<dbReference type="OrthoDB" id="1689674at2759"/>
<dbReference type="PANTHER" id="PTHR46388:SF2">
    <property type="entry name" value="NHL REPEAT-CONTAINING PROTEIN 2"/>
    <property type="match status" value="1"/>
</dbReference>
<name>A0A314UKC3_PRUYE</name>
<organism evidence="2 3">
    <name type="scientific">Prunus yedoensis var. nudiflora</name>
    <dbReference type="NCBI Taxonomy" id="2094558"/>
    <lineage>
        <taxon>Eukaryota</taxon>
        <taxon>Viridiplantae</taxon>
        <taxon>Streptophyta</taxon>
        <taxon>Embryophyta</taxon>
        <taxon>Tracheophyta</taxon>
        <taxon>Spermatophyta</taxon>
        <taxon>Magnoliopsida</taxon>
        <taxon>eudicotyledons</taxon>
        <taxon>Gunneridae</taxon>
        <taxon>Pentapetalae</taxon>
        <taxon>rosids</taxon>
        <taxon>fabids</taxon>
        <taxon>Rosales</taxon>
        <taxon>Rosaceae</taxon>
        <taxon>Amygdaloideae</taxon>
        <taxon>Amygdaleae</taxon>
        <taxon>Prunus</taxon>
    </lineage>
</organism>
<dbReference type="PANTHER" id="PTHR46388">
    <property type="entry name" value="NHL REPEAT-CONTAINING PROTEIN 2"/>
    <property type="match status" value="1"/>
</dbReference>
<reference evidence="2 3" key="1">
    <citation type="submission" date="2018-02" db="EMBL/GenBank/DDBJ databases">
        <title>Draft genome of wild Prunus yedoensis var. nudiflora.</title>
        <authorList>
            <person name="Baek S."/>
            <person name="Kim J.-H."/>
            <person name="Choi K."/>
            <person name="Kim G.-B."/>
            <person name="Cho A."/>
            <person name="Jang H."/>
            <person name="Shin C.-H."/>
            <person name="Yu H.-J."/>
            <person name="Mun J.-H."/>
        </authorList>
    </citation>
    <scope>NUCLEOTIDE SEQUENCE [LARGE SCALE GENOMIC DNA]</scope>
    <source>
        <strain evidence="3">cv. Jeju island</strain>
        <tissue evidence="2">Leaf</tissue>
    </source>
</reference>
<dbReference type="SUPFAM" id="SSF63825">
    <property type="entry name" value="YWTD domain"/>
    <property type="match status" value="1"/>
</dbReference>
<keyword evidence="1" id="KW-0677">Repeat</keyword>
<keyword evidence="3" id="KW-1185">Reference proteome</keyword>
<sequence>MVHLMMPPLSQGLAYNPKKNLLYVADTENHALREIDFVNDTVRTLAGNGTKGSDYRGGGKEVLRQDYRNMNFDDANPFWLG</sequence>
<dbReference type="Pfam" id="PF01436">
    <property type="entry name" value="NHL"/>
    <property type="match status" value="1"/>
</dbReference>